<dbReference type="AlphaFoldDB" id="A0A7S2FTT7"/>
<evidence type="ECO:0000256" key="1">
    <source>
        <dbReference type="SAM" id="MobiDB-lite"/>
    </source>
</evidence>
<reference evidence="2" key="1">
    <citation type="submission" date="2021-01" db="EMBL/GenBank/DDBJ databases">
        <authorList>
            <person name="Corre E."/>
            <person name="Pelletier E."/>
            <person name="Niang G."/>
            <person name="Scheremetjew M."/>
            <person name="Finn R."/>
            <person name="Kale V."/>
            <person name="Holt S."/>
            <person name="Cochrane G."/>
            <person name="Meng A."/>
            <person name="Brown T."/>
            <person name="Cohen L."/>
        </authorList>
    </citation>
    <scope>NUCLEOTIDE SEQUENCE</scope>
    <source>
        <strain evidence="2">UTEX LB 985</strain>
    </source>
</reference>
<evidence type="ECO:0000313" key="2">
    <source>
        <dbReference type="EMBL" id="CAD9413344.1"/>
    </source>
</evidence>
<gene>
    <name evidence="2" type="ORF">CBRE1094_LOCUS5758</name>
</gene>
<organism evidence="2">
    <name type="scientific">Haptolina brevifila</name>
    <dbReference type="NCBI Taxonomy" id="156173"/>
    <lineage>
        <taxon>Eukaryota</taxon>
        <taxon>Haptista</taxon>
        <taxon>Haptophyta</taxon>
        <taxon>Prymnesiophyceae</taxon>
        <taxon>Prymnesiales</taxon>
        <taxon>Prymnesiaceae</taxon>
        <taxon>Haptolina</taxon>
    </lineage>
</organism>
<sequence length="341" mass="38090">MQSLLNFLGGASTDEPNASQNSTDSGALEIEIVDQKPAAEQLEVVQDGEDIGLEVECYLVLLADGSRKWLKVEHVDEGPLSSWNEFKAKRRKVAKVSQELDARKHDSIRTDSVNCLWRTSLQHKKALVHDGRTTAGAYPNGVKLNGHNVVLSCAQMPGIIINKLTEDEAKQDIEGAIDRAMDAIPSEERPEVRGPVGLADDIGQTHKKIGVRVNKDAYERLYLFKPPEDSNKGKKRTSRGEDQPRRRPHRRYTDEVQKTVGFLGIALGRRALLPHATSLLNHAEDYAQRVYAARAQIERQAPIKSNGITDEHETCRDCLLVLYRVVFVSPATRLAYKQRAN</sequence>
<feature type="region of interest" description="Disordered" evidence="1">
    <location>
        <begin position="224"/>
        <end position="252"/>
    </location>
</feature>
<feature type="compositionally biased region" description="Basic and acidic residues" evidence="1">
    <location>
        <begin position="226"/>
        <end position="252"/>
    </location>
</feature>
<accession>A0A7S2FTT7</accession>
<protein>
    <submittedName>
        <fullName evidence="2">Uncharacterized protein</fullName>
    </submittedName>
</protein>
<proteinExistence type="predicted"/>
<dbReference type="EMBL" id="HBGU01010389">
    <property type="protein sequence ID" value="CAD9413344.1"/>
    <property type="molecule type" value="Transcribed_RNA"/>
</dbReference>
<name>A0A7S2FTT7_9EUKA</name>